<feature type="compositionally biased region" description="Basic and acidic residues" evidence="9">
    <location>
        <begin position="326"/>
        <end position="343"/>
    </location>
</feature>
<dbReference type="Proteomes" id="UP000324241">
    <property type="component" value="Unassembled WGS sequence"/>
</dbReference>
<protein>
    <submittedName>
        <fullName evidence="11">RNA-splicing factor</fullName>
    </submittedName>
</protein>
<evidence type="ECO:0000313" key="12">
    <source>
        <dbReference type="EMBL" id="THC98426.1"/>
    </source>
</evidence>
<dbReference type="STRING" id="1220188.A0A4S3JRT9"/>
<name>A0A4S3JRT9_9EURO</name>
<dbReference type="InterPro" id="IPR019339">
    <property type="entry name" value="CIR_N_dom"/>
</dbReference>
<feature type="compositionally biased region" description="Basic and acidic residues" evidence="9">
    <location>
        <begin position="352"/>
        <end position="382"/>
    </location>
</feature>
<evidence type="ECO:0000256" key="2">
    <source>
        <dbReference type="ARBA" id="ARBA00006695"/>
    </source>
</evidence>
<evidence type="ECO:0000313" key="11">
    <source>
        <dbReference type="EMBL" id="KAA8650548.1"/>
    </source>
</evidence>
<evidence type="ECO:0000256" key="3">
    <source>
        <dbReference type="ARBA" id="ARBA00022664"/>
    </source>
</evidence>
<dbReference type="Pfam" id="PF12542">
    <property type="entry name" value="CWC25"/>
    <property type="match status" value="1"/>
</dbReference>
<evidence type="ECO:0000256" key="7">
    <source>
        <dbReference type="ARBA" id="ARBA00023242"/>
    </source>
</evidence>
<feature type="compositionally biased region" description="Basic and acidic residues" evidence="9">
    <location>
        <begin position="269"/>
        <end position="303"/>
    </location>
</feature>
<feature type="compositionally biased region" description="Basic and acidic residues" evidence="9">
    <location>
        <begin position="199"/>
        <end position="252"/>
    </location>
</feature>
<evidence type="ECO:0000259" key="10">
    <source>
        <dbReference type="SMART" id="SM01083"/>
    </source>
</evidence>
<proteinExistence type="inferred from homology"/>
<dbReference type="GeneID" id="54325937"/>
<evidence type="ECO:0000256" key="9">
    <source>
        <dbReference type="SAM" id="MobiDB-lite"/>
    </source>
</evidence>
<feature type="region of interest" description="Disordered" evidence="9">
    <location>
        <begin position="155"/>
        <end position="412"/>
    </location>
</feature>
<dbReference type="RefSeq" id="XP_033429909.1">
    <property type="nucleotide sequence ID" value="XM_033567914.1"/>
</dbReference>
<comment type="subcellular location">
    <subcellularLocation>
        <location evidence="1">Nucleus</location>
    </subcellularLocation>
</comment>
<reference evidence="12 13" key="1">
    <citation type="submission" date="2019-03" db="EMBL/GenBank/DDBJ databases">
        <title>The genome sequence of a newly discovered highly antifungal drug resistant Aspergillus species, Aspergillus tanneri NIH 1004.</title>
        <authorList>
            <person name="Mounaud S."/>
            <person name="Singh I."/>
            <person name="Joardar V."/>
            <person name="Pakala S."/>
            <person name="Pakala S."/>
            <person name="Venepally P."/>
            <person name="Hoover J."/>
            <person name="Nierman W."/>
            <person name="Chung J."/>
            <person name="Losada L."/>
        </authorList>
    </citation>
    <scope>NUCLEOTIDE SEQUENCE [LARGE SCALE GENOMIC DNA]</scope>
    <source>
        <strain evidence="12 13">NIH1004</strain>
    </source>
</reference>
<dbReference type="SMART" id="SM01083">
    <property type="entry name" value="Cir_N"/>
    <property type="match status" value="1"/>
</dbReference>
<feature type="coiled-coil region" evidence="8">
    <location>
        <begin position="22"/>
        <end position="49"/>
    </location>
</feature>
<dbReference type="GO" id="GO:0005684">
    <property type="term" value="C:U2-type spliceosomal complex"/>
    <property type="evidence" value="ECO:0007669"/>
    <property type="project" value="TreeGrafter"/>
</dbReference>
<evidence type="ECO:0000256" key="6">
    <source>
        <dbReference type="ARBA" id="ARBA00023187"/>
    </source>
</evidence>
<keyword evidence="4" id="KW-0747">Spliceosome</keyword>
<evidence type="ECO:0000313" key="14">
    <source>
        <dbReference type="Proteomes" id="UP000324241"/>
    </source>
</evidence>
<dbReference type="AlphaFoldDB" id="A0A4S3JRT9"/>
<evidence type="ECO:0000313" key="13">
    <source>
        <dbReference type="Proteomes" id="UP000308092"/>
    </source>
</evidence>
<reference evidence="11 14" key="2">
    <citation type="submission" date="2019-08" db="EMBL/GenBank/DDBJ databases">
        <title>The genome sequence of a newly discovered highly antifungal drug resistant Aspergillus species, Aspergillus tanneri NIH 1004.</title>
        <authorList>
            <person name="Mounaud S."/>
            <person name="Singh I."/>
            <person name="Joardar V."/>
            <person name="Pakala S."/>
            <person name="Pakala S."/>
            <person name="Venepally P."/>
            <person name="Chung J.K."/>
            <person name="Losada L."/>
            <person name="Nierman W.C."/>
        </authorList>
    </citation>
    <scope>NUCLEOTIDE SEQUENCE [LARGE SCALE GENOMIC DNA]</scope>
    <source>
        <strain evidence="11 14">NIH1004</strain>
    </source>
</reference>
<dbReference type="PANTHER" id="PTHR16196">
    <property type="entry name" value="CELL CYCLE CONTROL PROTEIN CWF25"/>
    <property type="match status" value="1"/>
</dbReference>
<accession>A0A4S3JRT9</accession>
<feature type="compositionally biased region" description="Basic residues" evidence="9">
    <location>
        <begin position="304"/>
        <end position="313"/>
    </location>
</feature>
<keyword evidence="3" id="KW-0507">mRNA processing</keyword>
<dbReference type="InterPro" id="IPR022209">
    <property type="entry name" value="CWC25"/>
</dbReference>
<dbReference type="Pfam" id="PF10197">
    <property type="entry name" value="Cir_N"/>
    <property type="match status" value="1"/>
</dbReference>
<feature type="domain" description="CBF1-interacting co-repressor CIR N-terminal" evidence="10">
    <location>
        <begin position="10"/>
        <end position="46"/>
    </location>
</feature>
<sequence>MGGDLNLKKSWHPSLLRNQERVWAEEKRALEERKRIDQLRRERDEERQIQELQRLHEDSGKARQQNRVDWMYQAPSSATGHYSEEMEGYLLGKRRIDDILLKNDESKKLEKGAELGTGHVPPAPTVNNARDTMTKVLADPLLEIRKREQAAYENMVKESARRGAIDSRGGDRDRSHKRRRYNNEDSRRHHRHRSHRDRSRSSEWSHRRHRDDRDDRDRRHRDRKSERDRKEDRDERDHHFGKHHEERYDRRSPRGSFRDQSPSPQPDYCHSDRRRVEGRDAGSPKNYQNEDQRDKPHRYDDRKNHRRPRHSYPRNRVPNRSGPGDSDTKAKDLEEDRMRRLAEMQDNASEMEQNRRQRIAEVTVEEERKREKDEKQRSERGRFVSAMHRQLQEDTLDERIRRSRGGLSREED</sequence>
<dbReference type="Proteomes" id="UP000308092">
    <property type="component" value="Unassembled WGS sequence"/>
</dbReference>
<evidence type="ECO:0000256" key="1">
    <source>
        <dbReference type="ARBA" id="ARBA00004123"/>
    </source>
</evidence>
<keyword evidence="5 8" id="KW-0175">Coiled coil</keyword>
<evidence type="ECO:0000256" key="5">
    <source>
        <dbReference type="ARBA" id="ARBA00023054"/>
    </source>
</evidence>
<dbReference type="EMBL" id="QUQM01000001">
    <property type="protein sequence ID" value="KAA8650548.1"/>
    <property type="molecule type" value="Genomic_DNA"/>
</dbReference>
<feature type="compositionally biased region" description="Basic residues" evidence="9">
    <location>
        <begin position="188"/>
        <end position="198"/>
    </location>
</feature>
<dbReference type="InterPro" id="IPR051376">
    <property type="entry name" value="CWC25_splicing_factor"/>
</dbReference>
<comment type="caution">
    <text evidence="12">The sequence shown here is derived from an EMBL/GenBank/DDBJ whole genome shotgun (WGS) entry which is preliminary data.</text>
</comment>
<dbReference type="GO" id="GO:0000398">
    <property type="term" value="P:mRNA splicing, via spliceosome"/>
    <property type="evidence" value="ECO:0007669"/>
    <property type="project" value="TreeGrafter"/>
</dbReference>
<keyword evidence="13" id="KW-1185">Reference proteome</keyword>
<gene>
    <name evidence="11" type="primary">CWC25</name>
    <name evidence="11" type="ORF">ATNIH1004_003235</name>
    <name evidence="12" type="ORF">EYZ11_002085</name>
</gene>
<evidence type="ECO:0000256" key="4">
    <source>
        <dbReference type="ARBA" id="ARBA00022728"/>
    </source>
</evidence>
<dbReference type="VEuPathDB" id="FungiDB:EYZ11_002085"/>
<keyword evidence="7" id="KW-0539">Nucleus</keyword>
<keyword evidence="6" id="KW-0508">mRNA splicing</keyword>
<dbReference type="PANTHER" id="PTHR16196:SF0">
    <property type="entry name" value="PRE-MRNA-SPLICING FACTOR CWC25 HOMOLOG"/>
    <property type="match status" value="1"/>
</dbReference>
<dbReference type="OrthoDB" id="21123at2759"/>
<dbReference type="EMBL" id="SOSA01000044">
    <property type="protein sequence ID" value="THC98426.1"/>
    <property type="molecule type" value="Genomic_DNA"/>
</dbReference>
<organism evidence="12 13">
    <name type="scientific">Aspergillus tanneri</name>
    <dbReference type="NCBI Taxonomy" id="1220188"/>
    <lineage>
        <taxon>Eukaryota</taxon>
        <taxon>Fungi</taxon>
        <taxon>Dikarya</taxon>
        <taxon>Ascomycota</taxon>
        <taxon>Pezizomycotina</taxon>
        <taxon>Eurotiomycetes</taxon>
        <taxon>Eurotiomycetidae</taxon>
        <taxon>Eurotiales</taxon>
        <taxon>Aspergillaceae</taxon>
        <taxon>Aspergillus</taxon>
        <taxon>Aspergillus subgen. Circumdati</taxon>
    </lineage>
</organism>
<feature type="compositionally biased region" description="Basic and acidic residues" evidence="9">
    <location>
        <begin position="155"/>
        <end position="174"/>
    </location>
</feature>
<comment type="similarity">
    <text evidence="2">Belongs to the CWC25 family.</text>
</comment>
<evidence type="ECO:0000256" key="8">
    <source>
        <dbReference type="SAM" id="Coils"/>
    </source>
</evidence>